<evidence type="ECO:0000313" key="4">
    <source>
        <dbReference type="EMBL" id="MFD0789766.1"/>
    </source>
</evidence>
<feature type="transmembrane region" description="Helical" evidence="3">
    <location>
        <begin position="90"/>
        <end position="110"/>
    </location>
</feature>
<evidence type="ECO:0000256" key="2">
    <source>
        <dbReference type="RuleBase" id="RU003750"/>
    </source>
</evidence>
<dbReference type="InterPro" id="IPR000462">
    <property type="entry name" value="CDP-OH_P_trans"/>
</dbReference>
<dbReference type="GO" id="GO:0016740">
    <property type="term" value="F:transferase activity"/>
    <property type="evidence" value="ECO:0007669"/>
    <property type="project" value="UniProtKB-KW"/>
</dbReference>
<dbReference type="Proteomes" id="UP001597055">
    <property type="component" value="Unassembled WGS sequence"/>
</dbReference>
<name>A0ABW3AGA4_9MICO</name>
<feature type="transmembrane region" description="Helical" evidence="3">
    <location>
        <begin position="122"/>
        <end position="140"/>
    </location>
</feature>
<feature type="transmembrane region" description="Helical" evidence="3">
    <location>
        <begin position="203"/>
        <end position="226"/>
    </location>
</feature>
<organism evidence="4 5">
    <name type="scientific">Microbacterium insulae</name>
    <dbReference type="NCBI Taxonomy" id="483014"/>
    <lineage>
        <taxon>Bacteria</taxon>
        <taxon>Bacillati</taxon>
        <taxon>Actinomycetota</taxon>
        <taxon>Actinomycetes</taxon>
        <taxon>Micrococcales</taxon>
        <taxon>Microbacteriaceae</taxon>
        <taxon>Microbacterium</taxon>
    </lineage>
</organism>
<dbReference type="EMBL" id="JBHTII010000001">
    <property type="protein sequence ID" value="MFD0789766.1"/>
    <property type="molecule type" value="Genomic_DNA"/>
</dbReference>
<dbReference type="RefSeq" id="WP_204981011.1">
    <property type="nucleotide sequence ID" value="NZ_JBHTII010000001.1"/>
</dbReference>
<reference evidence="5" key="1">
    <citation type="journal article" date="2019" name="Int. J. Syst. Evol. Microbiol.">
        <title>The Global Catalogue of Microorganisms (GCM) 10K type strain sequencing project: providing services to taxonomists for standard genome sequencing and annotation.</title>
        <authorList>
            <consortium name="The Broad Institute Genomics Platform"/>
            <consortium name="The Broad Institute Genome Sequencing Center for Infectious Disease"/>
            <person name="Wu L."/>
            <person name="Ma J."/>
        </authorList>
    </citation>
    <scope>NUCLEOTIDE SEQUENCE [LARGE SCALE GENOMIC DNA]</scope>
    <source>
        <strain evidence="5">CCUG 54523</strain>
    </source>
</reference>
<dbReference type="Pfam" id="PF01066">
    <property type="entry name" value="CDP-OH_P_transf"/>
    <property type="match status" value="1"/>
</dbReference>
<dbReference type="InterPro" id="IPR043130">
    <property type="entry name" value="CDP-OH_PTrfase_TM_dom"/>
</dbReference>
<comment type="caution">
    <text evidence="4">The sequence shown here is derived from an EMBL/GenBank/DDBJ whole genome shotgun (WGS) entry which is preliminary data.</text>
</comment>
<evidence type="ECO:0000313" key="5">
    <source>
        <dbReference type="Proteomes" id="UP001597055"/>
    </source>
</evidence>
<keyword evidence="1 2" id="KW-0808">Transferase</keyword>
<comment type="similarity">
    <text evidence="2">Belongs to the CDP-alcohol phosphatidyltransferase class-I family.</text>
</comment>
<proteinExistence type="inferred from homology"/>
<keyword evidence="3" id="KW-0812">Transmembrane</keyword>
<dbReference type="Gene3D" id="1.20.120.1760">
    <property type="match status" value="1"/>
</dbReference>
<feature type="transmembrane region" description="Helical" evidence="3">
    <location>
        <begin position="146"/>
        <end position="168"/>
    </location>
</feature>
<keyword evidence="3" id="KW-1133">Transmembrane helix</keyword>
<feature type="transmembrane region" description="Helical" evidence="3">
    <location>
        <begin position="180"/>
        <end position="197"/>
    </location>
</feature>
<evidence type="ECO:0000256" key="1">
    <source>
        <dbReference type="ARBA" id="ARBA00022679"/>
    </source>
</evidence>
<dbReference type="PROSITE" id="PS00379">
    <property type="entry name" value="CDP_ALCOHOL_P_TRANSF"/>
    <property type="match status" value="1"/>
</dbReference>
<gene>
    <name evidence="4" type="ORF">ACFQ0P_05100</name>
</gene>
<dbReference type="InterPro" id="IPR048254">
    <property type="entry name" value="CDP_ALCOHOL_P_TRANSF_CS"/>
</dbReference>
<evidence type="ECO:0000256" key="3">
    <source>
        <dbReference type="SAM" id="Phobius"/>
    </source>
</evidence>
<protein>
    <submittedName>
        <fullName evidence="4">CDP-alcohol phosphatidyltransferase family protein</fullName>
        <ecNumber evidence="4">2.7.8.-</ecNumber>
    </submittedName>
</protein>
<sequence>MSMVHLAPLLSALAGVAGLLVVNGVAALSAAGWITGSAYLVVSGVLLARGLRRAEAESFGWPNAVTAARSTLTALVTALVATSFTDPIPAPLLVALTTTALILDAVDGWLARRTRTETALGARFDMEVDAFLLLALSAYVAQDLGWWVLTIGVLRYAFVAAGWALPWMRATLPPRYWRKVVTAVAGIALVAAASGLLPGVTDLGIVVFALALLLESFGRDVLWLFVRRRRAASRAGGVHSTKARTTP</sequence>
<accession>A0ABW3AGA4</accession>
<keyword evidence="5" id="KW-1185">Reference proteome</keyword>
<keyword evidence="3" id="KW-0472">Membrane</keyword>
<dbReference type="EC" id="2.7.8.-" evidence="4"/>